<reference evidence="2" key="2">
    <citation type="submission" date="2020-05" db="UniProtKB">
        <authorList>
            <consortium name="EnsemblMetazoa"/>
        </authorList>
    </citation>
    <scope>IDENTIFICATION</scope>
    <source>
        <strain evidence="2">maculatus3</strain>
    </source>
</reference>
<feature type="compositionally biased region" description="Basic and acidic residues" evidence="1">
    <location>
        <begin position="19"/>
        <end position="29"/>
    </location>
</feature>
<feature type="region of interest" description="Disordered" evidence="1">
    <location>
        <begin position="1"/>
        <end position="119"/>
    </location>
</feature>
<dbReference type="Proteomes" id="UP000075901">
    <property type="component" value="Unassembled WGS sequence"/>
</dbReference>
<dbReference type="AlphaFoldDB" id="A0A182T7P2"/>
<sequence length="241" mass="24499">MATDSGDVATPLAQQPAVAEKRPEEDNNNRIELVAEPLAKLTINGSSDGGVESETVDNQRNNNSMAGGEDTGSTTAGGTNNNASEPATPTTPTGGVGGPLSIGKRIRRTSEKLNEDAVSGARKKYSLDMLLSLKDSAIGREKPTTIPDVCKSLLKSSPGTFVSSGRHMGGRGGGGVNVAGQDNSLLPSFMKGMGFGGPMPSGEGAGEGGGGVGPGSVRPPMNRNPYRGRLSAKEMSTRSAG</sequence>
<dbReference type="VEuPathDB" id="VectorBase:AMAM021302"/>
<proteinExistence type="predicted"/>
<feature type="region of interest" description="Disordered" evidence="1">
    <location>
        <begin position="189"/>
        <end position="241"/>
    </location>
</feature>
<evidence type="ECO:0000313" key="3">
    <source>
        <dbReference type="Proteomes" id="UP000075901"/>
    </source>
</evidence>
<reference evidence="3" key="1">
    <citation type="submission" date="2013-09" db="EMBL/GenBank/DDBJ databases">
        <title>The Genome Sequence of Anopheles maculatus species B.</title>
        <authorList>
            <consortium name="The Broad Institute Genomics Platform"/>
            <person name="Neafsey D.E."/>
            <person name="Besansky N."/>
            <person name="Howell P."/>
            <person name="Walton C."/>
            <person name="Young S.K."/>
            <person name="Zeng Q."/>
            <person name="Gargeya S."/>
            <person name="Fitzgerald M."/>
            <person name="Haas B."/>
            <person name="Abouelleil A."/>
            <person name="Allen A.W."/>
            <person name="Alvarado L."/>
            <person name="Arachchi H.M."/>
            <person name="Berlin A.M."/>
            <person name="Chapman S.B."/>
            <person name="Gainer-Dewar J."/>
            <person name="Goldberg J."/>
            <person name="Griggs A."/>
            <person name="Gujja S."/>
            <person name="Hansen M."/>
            <person name="Howarth C."/>
            <person name="Imamovic A."/>
            <person name="Ireland A."/>
            <person name="Larimer J."/>
            <person name="McCowan C."/>
            <person name="Murphy C."/>
            <person name="Pearson M."/>
            <person name="Poon T.W."/>
            <person name="Priest M."/>
            <person name="Roberts A."/>
            <person name="Saif S."/>
            <person name="Shea T."/>
            <person name="Sisk P."/>
            <person name="Sykes S."/>
            <person name="Wortman J."/>
            <person name="Nusbaum C."/>
            <person name="Birren B."/>
        </authorList>
    </citation>
    <scope>NUCLEOTIDE SEQUENCE [LARGE SCALE GENOMIC DNA]</scope>
    <source>
        <strain evidence="3">maculatus3</strain>
    </source>
</reference>
<feature type="compositionally biased region" description="Basic and acidic residues" evidence="1">
    <location>
        <begin position="231"/>
        <end position="241"/>
    </location>
</feature>
<evidence type="ECO:0000256" key="1">
    <source>
        <dbReference type="SAM" id="MobiDB-lite"/>
    </source>
</evidence>
<evidence type="ECO:0000313" key="2">
    <source>
        <dbReference type="EnsemblMetazoa" id="AMAM021302-PA"/>
    </source>
</evidence>
<accession>A0A182T7P2</accession>
<feature type="compositionally biased region" description="Gly residues" evidence="1">
    <location>
        <begin position="193"/>
        <end position="214"/>
    </location>
</feature>
<feature type="compositionally biased region" description="Low complexity" evidence="1">
    <location>
        <begin position="71"/>
        <end position="93"/>
    </location>
</feature>
<organism evidence="2 3">
    <name type="scientific">Anopheles maculatus</name>
    <dbReference type="NCBI Taxonomy" id="74869"/>
    <lineage>
        <taxon>Eukaryota</taxon>
        <taxon>Metazoa</taxon>
        <taxon>Ecdysozoa</taxon>
        <taxon>Arthropoda</taxon>
        <taxon>Hexapoda</taxon>
        <taxon>Insecta</taxon>
        <taxon>Pterygota</taxon>
        <taxon>Neoptera</taxon>
        <taxon>Endopterygota</taxon>
        <taxon>Diptera</taxon>
        <taxon>Nematocera</taxon>
        <taxon>Culicoidea</taxon>
        <taxon>Culicidae</taxon>
        <taxon>Anophelinae</taxon>
        <taxon>Anopheles</taxon>
        <taxon>Anopheles maculatus group</taxon>
    </lineage>
</organism>
<feature type="compositionally biased region" description="Polar residues" evidence="1">
    <location>
        <begin position="56"/>
        <end position="65"/>
    </location>
</feature>
<keyword evidence="3" id="KW-1185">Reference proteome</keyword>
<dbReference type="EnsemblMetazoa" id="AMAM021302-RA">
    <property type="protein sequence ID" value="AMAM021302-PA"/>
    <property type="gene ID" value="AMAM021302"/>
</dbReference>
<name>A0A182T7P2_9DIPT</name>
<protein>
    <submittedName>
        <fullName evidence="2">Uncharacterized protein</fullName>
    </submittedName>
</protein>